<dbReference type="EMBL" id="JAKUCV010006776">
    <property type="protein sequence ID" value="KAJ4825939.1"/>
    <property type="molecule type" value="Genomic_DNA"/>
</dbReference>
<organism evidence="6 7">
    <name type="scientific">Turnera subulata</name>
    <dbReference type="NCBI Taxonomy" id="218843"/>
    <lineage>
        <taxon>Eukaryota</taxon>
        <taxon>Viridiplantae</taxon>
        <taxon>Streptophyta</taxon>
        <taxon>Embryophyta</taxon>
        <taxon>Tracheophyta</taxon>
        <taxon>Spermatophyta</taxon>
        <taxon>Magnoliopsida</taxon>
        <taxon>eudicotyledons</taxon>
        <taxon>Gunneridae</taxon>
        <taxon>Pentapetalae</taxon>
        <taxon>rosids</taxon>
        <taxon>fabids</taxon>
        <taxon>Malpighiales</taxon>
        <taxon>Passifloraceae</taxon>
        <taxon>Turnera</taxon>
    </lineage>
</organism>
<keyword evidence="3" id="KW-0804">Transcription</keyword>
<dbReference type="AlphaFoldDB" id="A0A9Q0F8A3"/>
<reference evidence="6" key="2">
    <citation type="journal article" date="2023" name="Plants (Basel)">
        <title>Annotation of the Turnera subulata (Passifloraceae) Draft Genome Reveals the S-Locus Evolved after the Divergence of Turneroideae from Passifloroideae in a Stepwise Manner.</title>
        <authorList>
            <person name="Henning P.M."/>
            <person name="Roalson E.H."/>
            <person name="Mir W."/>
            <person name="McCubbin A.G."/>
            <person name="Shore J.S."/>
        </authorList>
    </citation>
    <scope>NUCLEOTIDE SEQUENCE</scope>
    <source>
        <strain evidence="6">F60SS</strain>
    </source>
</reference>
<evidence type="ECO:0000256" key="2">
    <source>
        <dbReference type="ARBA" id="ARBA00023125"/>
    </source>
</evidence>
<sequence>WSVVEMGKGLLPPGFRFHPTDVELVRYYLRRKVLGKKFLFDAIGDIDIYNFNPWELTEKSRLRTGDLKWYFFCPREKKYATGGRMKRATEFGYWKTTGRDRAVCYKDEVAGMIKTLVFHTGKAPKGDRTDWVMYEYRLEEKGLAKIGIAQDSYVLCVIFKKDGPGPKNGAQYGAPFNEDDWNDDDDNGGEQEVAGALSLGGKSFVLPTHQRGSNITSPQVPGSVCNASSPSCPSLDLPSTTLALGPVRNNDFSREISPHANVGGEANSGIASPDADADVCEPAPVLPVEPCSCSFTRSSMPCEERLLFANGPLTTVSGANAPCSDACEPSPIVSDAVATQFELDASRVVAPQFELDASRVETPQVELDHSRVETPQVELDHSRFATPQVELDPSRVETRQVGLDDDDDDDMLAMLASFTEEYDMNEMFDYTNASEADPLSYFNDLEDLSAGILSDNGQFIELMDLDDPLNFADGQPELRLWPPI</sequence>
<evidence type="ECO:0000259" key="5">
    <source>
        <dbReference type="PROSITE" id="PS51005"/>
    </source>
</evidence>
<dbReference type="SUPFAM" id="SSF101941">
    <property type="entry name" value="NAC domain"/>
    <property type="match status" value="1"/>
</dbReference>
<reference evidence="6" key="1">
    <citation type="submission" date="2022-02" db="EMBL/GenBank/DDBJ databases">
        <authorList>
            <person name="Henning P.M."/>
            <person name="McCubbin A.G."/>
            <person name="Shore J.S."/>
        </authorList>
    </citation>
    <scope>NUCLEOTIDE SEQUENCE</scope>
    <source>
        <strain evidence="6">F60SS</strain>
        <tissue evidence="6">Leaves</tissue>
    </source>
</reference>
<dbReference type="OrthoDB" id="1882472at2759"/>
<name>A0A9Q0F8A3_9ROSI</name>
<comment type="caution">
    <text evidence="6">The sequence shown here is derived from an EMBL/GenBank/DDBJ whole genome shotgun (WGS) entry which is preliminary data.</text>
</comment>
<accession>A0A9Q0F8A3</accession>
<dbReference type="PROSITE" id="PS51005">
    <property type="entry name" value="NAC"/>
    <property type="match status" value="1"/>
</dbReference>
<dbReference type="PANTHER" id="PTHR31744">
    <property type="entry name" value="PROTEIN CUP-SHAPED COTYLEDON 2-RELATED"/>
    <property type="match status" value="1"/>
</dbReference>
<keyword evidence="1" id="KW-0805">Transcription regulation</keyword>
<dbReference type="InterPro" id="IPR036093">
    <property type="entry name" value="NAC_dom_sf"/>
</dbReference>
<evidence type="ECO:0000256" key="3">
    <source>
        <dbReference type="ARBA" id="ARBA00023163"/>
    </source>
</evidence>
<dbReference type="Pfam" id="PF02365">
    <property type="entry name" value="NAM"/>
    <property type="match status" value="1"/>
</dbReference>
<proteinExistence type="predicted"/>
<evidence type="ECO:0000313" key="7">
    <source>
        <dbReference type="Proteomes" id="UP001141552"/>
    </source>
</evidence>
<protein>
    <recommendedName>
        <fullName evidence="5">NAC domain-containing protein</fullName>
    </recommendedName>
</protein>
<keyword evidence="2" id="KW-0238">DNA-binding</keyword>
<dbReference type="Gene3D" id="2.170.150.80">
    <property type="entry name" value="NAC domain"/>
    <property type="match status" value="1"/>
</dbReference>
<keyword evidence="7" id="KW-1185">Reference proteome</keyword>
<dbReference type="GO" id="GO:0003677">
    <property type="term" value="F:DNA binding"/>
    <property type="evidence" value="ECO:0007669"/>
    <property type="project" value="UniProtKB-KW"/>
</dbReference>
<feature type="non-terminal residue" evidence="6">
    <location>
        <position position="484"/>
    </location>
</feature>
<dbReference type="GO" id="GO:0006355">
    <property type="term" value="P:regulation of DNA-templated transcription"/>
    <property type="evidence" value="ECO:0007669"/>
    <property type="project" value="InterPro"/>
</dbReference>
<dbReference type="Proteomes" id="UP001141552">
    <property type="component" value="Unassembled WGS sequence"/>
</dbReference>
<keyword evidence="4" id="KW-0539">Nucleus</keyword>
<evidence type="ECO:0000313" key="6">
    <source>
        <dbReference type="EMBL" id="KAJ4825939.1"/>
    </source>
</evidence>
<dbReference type="InterPro" id="IPR003441">
    <property type="entry name" value="NAC-dom"/>
</dbReference>
<dbReference type="PANTHER" id="PTHR31744:SF210">
    <property type="entry name" value="NAC DOMAIN-CONTAINING PROTEIN 86-LIKE"/>
    <property type="match status" value="1"/>
</dbReference>
<evidence type="ECO:0000256" key="1">
    <source>
        <dbReference type="ARBA" id="ARBA00023015"/>
    </source>
</evidence>
<gene>
    <name evidence="6" type="ORF">Tsubulata_011172</name>
</gene>
<evidence type="ECO:0000256" key="4">
    <source>
        <dbReference type="ARBA" id="ARBA00023242"/>
    </source>
</evidence>
<feature type="domain" description="NAC" evidence="5">
    <location>
        <begin position="11"/>
        <end position="161"/>
    </location>
</feature>